<gene>
    <name evidence="1" type="ORF">U9M48_018490</name>
</gene>
<keyword evidence="2" id="KW-1185">Reference proteome</keyword>
<protein>
    <submittedName>
        <fullName evidence="1">Uncharacterized protein</fullName>
    </submittedName>
</protein>
<evidence type="ECO:0000313" key="1">
    <source>
        <dbReference type="EMBL" id="WVZ69755.1"/>
    </source>
</evidence>
<dbReference type="AlphaFoldDB" id="A0AAQ3TBW0"/>
<dbReference type="Proteomes" id="UP001341281">
    <property type="component" value="Chromosome 04"/>
</dbReference>
<evidence type="ECO:0000313" key="2">
    <source>
        <dbReference type="Proteomes" id="UP001341281"/>
    </source>
</evidence>
<reference evidence="1 2" key="1">
    <citation type="submission" date="2024-02" db="EMBL/GenBank/DDBJ databases">
        <title>High-quality chromosome-scale genome assembly of Pensacola bahiagrass (Paspalum notatum Flugge var. saurae).</title>
        <authorList>
            <person name="Vega J.M."/>
            <person name="Podio M."/>
            <person name="Orjuela J."/>
            <person name="Siena L.A."/>
            <person name="Pessino S.C."/>
            <person name="Combes M.C."/>
            <person name="Mariac C."/>
            <person name="Albertini E."/>
            <person name="Pupilli F."/>
            <person name="Ortiz J.P.A."/>
            <person name="Leblanc O."/>
        </authorList>
    </citation>
    <scope>NUCLEOTIDE SEQUENCE [LARGE SCALE GENOMIC DNA]</scope>
    <source>
        <strain evidence="1">R1</strain>
        <tissue evidence="1">Leaf</tissue>
    </source>
</reference>
<name>A0AAQ3TBW0_PASNO</name>
<sequence length="171" mass="19090">MYRARSLRSNFHQSVGAIDALNEWRLPKISEGEDKVIKRTGRPMPSRLVYPQLVVGIIECDAFEGSNHSDRACGDSVGENCTIPVPRVERRLPLCLKTPRKFCRWQVGCLEGCACKLEAKITFGDIETFVLCCNGNAIDATVDCIASCVFHLEDRHPFTDSLQFIVISLVS</sequence>
<accession>A0AAQ3TBW0</accession>
<proteinExistence type="predicted"/>
<organism evidence="1 2">
    <name type="scientific">Paspalum notatum var. saurae</name>
    <dbReference type="NCBI Taxonomy" id="547442"/>
    <lineage>
        <taxon>Eukaryota</taxon>
        <taxon>Viridiplantae</taxon>
        <taxon>Streptophyta</taxon>
        <taxon>Embryophyta</taxon>
        <taxon>Tracheophyta</taxon>
        <taxon>Spermatophyta</taxon>
        <taxon>Magnoliopsida</taxon>
        <taxon>Liliopsida</taxon>
        <taxon>Poales</taxon>
        <taxon>Poaceae</taxon>
        <taxon>PACMAD clade</taxon>
        <taxon>Panicoideae</taxon>
        <taxon>Andropogonodae</taxon>
        <taxon>Paspaleae</taxon>
        <taxon>Paspalinae</taxon>
        <taxon>Paspalum</taxon>
    </lineage>
</organism>
<dbReference type="EMBL" id="CP144748">
    <property type="protein sequence ID" value="WVZ69755.1"/>
    <property type="molecule type" value="Genomic_DNA"/>
</dbReference>